<keyword evidence="5" id="KW-1185">Reference proteome</keyword>
<dbReference type="PROSITE" id="PS50158">
    <property type="entry name" value="ZF_CCHC"/>
    <property type="match status" value="1"/>
</dbReference>
<dbReference type="GO" id="GO:0003676">
    <property type="term" value="F:nucleic acid binding"/>
    <property type="evidence" value="ECO:0007669"/>
    <property type="project" value="InterPro"/>
</dbReference>
<dbReference type="AlphaFoldDB" id="A0A9W7X2K8"/>
<comment type="caution">
    <text evidence="4">The sequence shown here is derived from an EMBL/GenBank/DDBJ whole genome shotgun (WGS) entry which is preliminary data.</text>
</comment>
<reference evidence="4" key="1">
    <citation type="submission" date="2021-02" db="EMBL/GenBank/DDBJ databases">
        <title>Comparative genomics reveals that relaxation of natural selection precedes convergent phenotypic evolution of cavefish.</title>
        <authorList>
            <person name="Peng Z."/>
        </authorList>
    </citation>
    <scope>NUCLEOTIDE SEQUENCE</scope>
    <source>
        <tissue evidence="4">Muscle</tissue>
    </source>
</reference>
<gene>
    <name evidence="4" type="ORF">IRJ41_005306</name>
</gene>
<evidence type="ECO:0000256" key="2">
    <source>
        <dbReference type="SAM" id="MobiDB-lite"/>
    </source>
</evidence>
<feature type="compositionally biased region" description="Basic and acidic residues" evidence="2">
    <location>
        <begin position="163"/>
        <end position="176"/>
    </location>
</feature>
<evidence type="ECO:0000313" key="5">
    <source>
        <dbReference type="Proteomes" id="UP001059041"/>
    </source>
</evidence>
<dbReference type="InterPro" id="IPR036875">
    <property type="entry name" value="Znf_CCHC_sf"/>
</dbReference>
<name>A0A9W7X2K8_TRIRA</name>
<dbReference type="EMBL" id="JAFHDT010000002">
    <property type="protein sequence ID" value="KAI7812604.1"/>
    <property type="molecule type" value="Genomic_DNA"/>
</dbReference>
<dbReference type="GO" id="GO:0008270">
    <property type="term" value="F:zinc ion binding"/>
    <property type="evidence" value="ECO:0007669"/>
    <property type="project" value="UniProtKB-KW"/>
</dbReference>
<dbReference type="SUPFAM" id="SSF57756">
    <property type="entry name" value="Retrovirus zinc finger-like domains"/>
    <property type="match status" value="1"/>
</dbReference>
<keyword evidence="1" id="KW-0479">Metal-binding</keyword>
<evidence type="ECO:0000313" key="4">
    <source>
        <dbReference type="EMBL" id="KAI7812604.1"/>
    </source>
</evidence>
<proteinExistence type="predicted"/>
<accession>A0A9W7X2K8</accession>
<feature type="region of interest" description="Disordered" evidence="2">
    <location>
        <begin position="141"/>
        <end position="235"/>
    </location>
</feature>
<protein>
    <recommendedName>
        <fullName evidence="3">CCHC-type domain-containing protein</fullName>
    </recommendedName>
</protein>
<keyword evidence="1" id="KW-0862">Zinc</keyword>
<feature type="domain" description="CCHC-type" evidence="3">
    <location>
        <begin position="126"/>
        <end position="141"/>
    </location>
</feature>
<organism evidence="4 5">
    <name type="scientific">Triplophysa rosa</name>
    <name type="common">Cave loach</name>
    <dbReference type="NCBI Taxonomy" id="992332"/>
    <lineage>
        <taxon>Eukaryota</taxon>
        <taxon>Metazoa</taxon>
        <taxon>Chordata</taxon>
        <taxon>Craniata</taxon>
        <taxon>Vertebrata</taxon>
        <taxon>Euteleostomi</taxon>
        <taxon>Actinopterygii</taxon>
        <taxon>Neopterygii</taxon>
        <taxon>Teleostei</taxon>
        <taxon>Ostariophysi</taxon>
        <taxon>Cypriniformes</taxon>
        <taxon>Nemacheilidae</taxon>
        <taxon>Triplophysa</taxon>
    </lineage>
</organism>
<evidence type="ECO:0000259" key="3">
    <source>
        <dbReference type="PROSITE" id="PS50158"/>
    </source>
</evidence>
<keyword evidence="1" id="KW-0863">Zinc-finger</keyword>
<sequence>MNKAMVVFLSSDSLVNELTVSGIWVKETFVPVTPLSAPSTKVTISNVPPFVGNEAILKELQRFGKIASPVKTIPLGCKNAALKHVLSFRRQVYMFLNSPERTLEVSFRVIHGDNSFMVYASTDSMRCFVCGELGHKRFACPHKDEPRASASRADTSGIPTSKEQGKGDTDETKGQDEVSEPIVNTGDVEIPGCSTATEEEVNESEEVDKHEVQNNGDDVCADSGVEKTSDSQENMVDEMEDLSQYTDDGLRDDEEQWSDGEKIADNDLYTLEQINSFLDQTKGKSGVEIRTYFPDIEKFVASVIVARKKSNNTELSQQKRFRLKKYLTLIRSGRKMIKARGKTK</sequence>
<dbReference type="Proteomes" id="UP001059041">
    <property type="component" value="Linkage Group LG2"/>
</dbReference>
<feature type="compositionally biased region" description="Acidic residues" evidence="2">
    <location>
        <begin position="197"/>
        <end position="206"/>
    </location>
</feature>
<evidence type="ECO:0000256" key="1">
    <source>
        <dbReference type="PROSITE-ProRule" id="PRU00047"/>
    </source>
</evidence>
<feature type="compositionally biased region" description="Polar residues" evidence="2">
    <location>
        <begin position="152"/>
        <end position="162"/>
    </location>
</feature>
<dbReference type="InterPro" id="IPR001878">
    <property type="entry name" value="Znf_CCHC"/>
</dbReference>